<protein>
    <submittedName>
        <fullName evidence="2">Uncharacterized protein</fullName>
    </submittedName>
</protein>
<feature type="region of interest" description="Disordered" evidence="1">
    <location>
        <begin position="176"/>
        <end position="202"/>
    </location>
</feature>
<evidence type="ECO:0000313" key="2">
    <source>
        <dbReference type="EMBL" id="EJD36179.1"/>
    </source>
</evidence>
<feature type="compositionally biased region" description="Polar residues" evidence="1">
    <location>
        <begin position="182"/>
        <end position="198"/>
    </location>
</feature>
<dbReference type="InParanoid" id="J0D915"/>
<dbReference type="EMBL" id="JH687869">
    <property type="protein sequence ID" value="EJD36179.1"/>
    <property type="molecule type" value="Genomic_DNA"/>
</dbReference>
<dbReference type="KEGG" id="adl:AURDEDRAFT_174781"/>
<feature type="region of interest" description="Disordered" evidence="1">
    <location>
        <begin position="1"/>
        <end position="48"/>
    </location>
</feature>
<evidence type="ECO:0000256" key="1">
    <source>
        <dbReference type="SAM" id="MobiDB-lite"/>
    </source>
</evidence>
<dbReference type="AlphaFoldDB" id="J0D915"/>
<sequence length="244" mass="26485">MVASKKSKGSTNAKTSAKPLTSPDGQLGPAAADGSADHPDRTQQRIGLRGRFECAERIEDWRCVGQETHAPRPERADAHVRGVQEQLRGYHAVDSLESCERTGNSLCAVLDTWPQHTAAGTTPGTRTPEGERDAATHLVAVAPPMNDEISRRPIKVDINRAVHALWHAAIMSASDMKEQKPDVSSSQEAPQDLGSQETPLKRTDGKIQVTIAFHDQKTKLLMNPTTQFSKVFAKFYAATNAQAG</sequence>
<feature type="non-terminal residue" evidence="2">
    <location>
        <position position="244"/>
    </location>
</feature>
<keyword evidence="3" id="KW-1185">Reference proteome</keyword>
<dbReference type="Proteomes" id="UP000006514">
    <property type="component" value="Unassembled WGS sequence"/>
</dbReference>
<reference evidence="3" key="1">
    <citation type="journal article" date="2012" name="Science">
        <title>The Paleozoic origin of enzymatic lignin decomposition reconstructed from 31 fungal genomes.</title>
        <authorList>
            <person name="Floudas D."/>
            <person name="Binder M."/>
            <person name="Riley R."/>
            <person name="Barry K."/>
            <person name="Blanchette R.A."/>
            <person name="Henrissat B."/>
            <person name="Martinez A.T."/>
            <person name="Otillar R."/>
            <person name="Spatafora J.W."/>
            <person name="Yadav J.S."/>
            <person name="Aerts A."/>
            <person name="Benoit I."/>
            <person name="Boyd A."/>
            <person name="Carlson A."/>
            <person name="Copeland A."/>
            <person name="Coutinho P.M."/>
            <person name="de Vries R.P."/>
            <person name="Ferreira P."/>
            <person name="Findley K."/>
            <person name="Foster B."/>
            <person name="Gaskell J."/>
            <person name="Glotzer D."/>
            <person name="Gorecki P."/>
            <person name="Heitman J."/>
            <person name="Hesse C."/>
            <person name="Hori C."/>
            <person name="Igarashi K."/>
            <person name="Jurgens J.A."/>
            <person name="Kallen N."/>
            <person name="Kersten P."/>
            <person name="Kohler A."/>
            <person name="Kuees U."/>
            <person name="Kumar T.K.A."/>
            <person name="Kuo A."/>
            <person name="LaButti K."/>
            <person name="Larrondo L.F."/>
            <person name="Lindquist E."/>
            <person name="Ling A."/>
            <person name="Lombard V."/>
            <person name="Lucas S."/>
            <person name="Lundell T."/>
            <person name="Martin R."/>
            <person name="McLaughlin D.J."/>
            <person name="Morgenstern I."/>
            <person name="Morin E."/>
            <person name="Murat C."/>
            <person name="Nagy L.G."/>
            <person name="Nolan M."/>
            <person name="Ohm R.A."/>
            <person name="Patyshakuliyeva A."/>
            <person name="Rokas A."/>
            <person name="Ruiz-Duenas F.J."/>
            <person name="Sabat G."/>
            <person name="Salamov A."/>
            <person name="Samejima M."/>
            <person name="Schmutz J."/>
            <person name="Slot J.C."/>
            <person name="St John F."/>
            <person name="Stenlid J."/>
            <person name="Sun H."/>
            <person name="Sun S."/>
            <person name="Syed K."/>
            <person name="Tsang A."/>
            <person name="Wiebenga A."/>
            <person name="Young D."/>
            <person name="Pisabarro A."/>
            <person name="Eastwood D.C."/>
            <person name="Martin F."/>
            <person name="Cullen D."/>
            <person name="Grigoriev I.V."/>
            <person name="Hibbett D.S."/>
        </authorList>
    </citation>
    <scope>NUCLEOTIDE SEQUENCE [LARGE SCALE GENOMIC DNA]</scope>
    <source>
        <strain evidence="3">TFB10046</strain>
    </source>
</reference>
<feature type="compositionally biased region" description="Polar residues" evidence="1">
    <location>
        <begin position="9"/>
        <end position="19"/>
    </location>
</feature>
<organism evidence="2 3">
    <name type="scientific">Auricularia subglabra (strain TFB-10046 / SS5)</name>
    <name type="common">White-rot fungus</name>
    <name type="synonym">Auricularia delicata (strain TFB10046)</name>
    <dbReference type="NCBI Taxonomy" id="717982"/>
    <lineage>
        <taxon>Eukaryota</taxon>
        <taxon>Fungi</taxon>
        <taxon>Dikarya</taxon>
        <taxon>Basidiomycota</taxon>
        <taxon>Agaricomycotina</taxon>
        <taxon>Agaricomycetes</taxon>
        <taxon>Auriculariales</taxon>
        <taxon>Auriculariaceae</taxon>
        <taxon>Auricularia</taxon>
    </lineage>
</organism>
<gene>
    <name evidence="2" type="ORF">AURDEDRAFT_174781</name>
</gene>
<accession>J0D915</accession>
<proteinExistence type="predicted"/>
<name>J0D915_AURST</name>
<evidence type="ECO:0000313" key="3">
    <source>
        <dbReference type="Proteomes" id="UP000006514"/>
    </source>
</evidence>